<proteinExistence type="predicted"/>
<feature type="transmembrane region" description="Helical" evidence="2">
    <location>
        <begin position="324"/>
        <end position="342"/>
    </location>
</feature>
<feature type="transmembrane region" description="Helical" evidence="2">
    <location>
        <begin position="171"/>
        <end position="195"/>
    </location>
</feature>
<dbReference type="EMBL" id="JBGBPQ010000025">
    <property type="protein sequence ID" value="KAL1499524.1"/>
    <property type="molecule type" value="Genomic_DNA"/>
</dbReference>
<dbReference type="AlphaFoldDB" id="A0AB34IH62"/>
<keyword evidence="2" id="KW-1133">Transmembrane helix</keyword>
<feature type="transmembrane region" description="Helical" evidence="2">
    <location>
        <begin position="207"/>
        <end position="230"/>
    </location>
</feature>
<keyword evidence="2" id="KW-0812">Transmembrane</keyword>
<organism evidence="3 4">
    <name type="scientific">Prymnesium parvum</name>
    <name type="common">Toxic golden alga</name>
    <dbReference type="NCBI Taxonomy" id="97485"/>
    <lineage>
        <taxon>Eukaryota</taxon>
        <taxon>Haptista</taxon>
        <taxon>Haptophyta</taxon>
        <taxon>Prymnesiophyceae</taxon>
        <taxon>Prymnesiales</taxon>
        <taxon>Prymnesiaceae</taxon>
        <taxon>Prymnesium</taxon>
    </lineage>
</organism>
<feature type="transmembrane region" description="Helical" evidence="2">
    <location>
        <begin position="251"/>
        <end position="271"/>
    </location>
</feature>
<comment type="caution">
    <text evidence="3">The sequence shown here is derived from an EMBL/GenBank/DDBJ whole genome shotgun (WGS) entry which is preliminary data.</text>
</comment>
<evidence type="ECO:0000313" key="4">
    <source>
        <dbReference type="Proteomes" id="UP001515480"/>
    </source>
</evidence>
<protein>
    <submittedName>
        <fullName evidence="3">Uncharacterized protein</fullName>
    </submittedName>
</protein>
<name>A0AB34IH62_PRYPA</name>
<feature type="transmembrane region" description="Helical" evidence="2">
    <location>
        <begin position="569"/>
        <end position="591"/>
    </location>
</feature>
<feature type="transmembrane region" description="Helical" evidence="2">
    <location>
        <begin position="672"/>
        <end position="695"/>
    </location>
</feature>
<evidence type="ECO:0000313" key="3">
    <source>
        <dbReference type="EMBL" id="KAL1499524.1"/>
    </source>
</evidence>
<evidence type="ECO:0000256" key="1">
    <source>
        <dbReference type="SAM" id="MobiDB-lite"/>
    </source>
</evidence>
<feature type="compositionally biased region" description="Basic and acidic residues" evidence="1">
    <location>
        <begin position="614"/>
        <end position="638"/>
    </location>
</feature>
<feature type="transmembrane region" description="Helical" evidence="2">
    <location>
        <begin position="354"/>
        <end position="376"/>
    </location>
</feature>
<feature type="transmembrane region" description="Helical" evidence="2">
    <location>
        <begin position="396"/>
        <end position="420"/>
    </location>
</feature>
<dbReference type="Proteomes" id="UP001515480">
    <property type="component" value="Unassembled WGS sequence"/>
</dbReference>
<reference evidence="3 4" key="1">
    <citation type="journal article" date="2024" name="Science">
        <title>Giant polyketide synthase enzymes in the biosynthesis of giant marine polyether toxins.</title>
        <authorList>
            <person name="Fallon T.R."/>
            <person name="Shende V.V."/>
            <person name="Wierzbicki I.H."/>
            <person name="Pendleton A.L."/>
            <person name="Watervoot N.F."/>
            <person name="Auber R.P."/>
            <person name="Gonzalez D.J."/>
            <person name="Wisecaver J.H."/>
            <person name="Moore B.S."/>
        </authorList>
    </citation>
    <scope>NUCLEOTIDE SEQUENCE [LARGE SCALE GENOMIC DNA]</scope>
    <source>
        <strain evidence="3 4">12B1</strain>
    </source>
</reference>
<feature type="region of interest" description="Disordered" evidence="1">
    <location>
        <begin position="614"/>
        <end position="647"/>
    </location>
</feature>
<feature type="transmembrane region" description="Helical" evidence="2">
    <location>
        <begin position="432"/>
        <end position="454"/>
    </location>
</feature>
<evidence type="ECO:0000256" key="2">
    <source>
        <dbReference type="SAM" id="Phobius"/>
    </source>
</evidence>
<accession>A0AB34IH62</accession>
<gene>
    <name evidence="3" type="ORF">AB1Y20_011727</name>
</gene>
<keyword evidence="2" id="KW-0472">Membrane</keyword>
<sequence>MASVEMVNVIAGHAERAGATASHARQTKQYVTEAVAEAILRETGATTCEVRDLRAVLRRCLHRAVREDEHRALLGALGAGAVDVSRDADGGGGLMTSGEIGHASAAAAPPKQIGGSAKPLDADTLGAAVFGLLADGGALHGARVLRRSDFLFSLHHGGSTRAQVFATLGAWILPFVVANAALLLCSIVLLVFASIEMASVNIFSESPFIATIASCLIVVSLLALTGSYFLRRDLASDEDGKETRSQRLVEVSFWVLFTLNILLFVLGVAILSNEPLAAQLSEQAAYYPDKFIELAEKLQINTTAGADAVAAGQRVVNLVRFGEGITALVLCAVMCAVMVPAVKIITLYEFVQGLLRYLGGLYLVLSLSLLFFGAAGQQLYELHSTRVPLDDGFRTSVLVATVALMTLGALIAPVACVGFVATQQESTTLLRYVEYATYPLALLIAAFSVLAFVAGTSPLDGTHHHLCTPPPNCFAQFGSSKWFASLAPGVSCTKYYGQGASLSNGSLIAGTERGLSPGVGEVIACFNQSDAVYAWEFNLESSGCGVLNNYGCLNANGCCHAMKAAGQTYLVVCGIFALVTAFGLIVGLFGARYQRACLERIDAAQDELRLESGKETANEGLTKEGQEKAKTGRLEARRSRGVPSSTLQPPLPFAQTELAAGATTQKGTQMRYLSVVAGLLCAILIAFCAAAPVVIANSFKSYESNGDAAAEGNCTLNATVPSTGALLRAAATTVATKEAAVNRTVADDTYRETLAALTQQFLALQPAPPPTAAPCCSASVPGLASSHPRL</sequence>
<keyword evidence="4" id="KW-1185">Reference proteome</keyword>